<reference evidence="6" key="1">
    <citation type="submission" date="2012-11" db="EMBL/GenBank/DDBJ databases">
        <title>Permanent draft genomes of Rhodopirellula europaea strain SH398 and 6C.</title>
        <authorList>
            <person name="Richter M."/>
            <person name="Richter-Heitmann T."/>
            <person name="Frank C."/>
            <person name="Harder J."/>
            <person name="Glockner F.O."/>
        </authorList>
    </citation>
    <scope>NUCLEOTIDE SEQUENCE</scope>
    <source>
        <strain evidence="6">6C</strain>
    </source>
</reference>
<feature type="domain" description="UspA" evidence="5">
    <location>
        <begin position="156"/>
        <end position="304"/>
    </location>
</feature>
<proteinExistence type="inferred from homology"/>
<comment type="caution">
    <text evidence="6">The sequence shown here is derived from an EMBL/GenBank/DDBJ whole genome shotgun (WGS) entry which is preliminary data.</text>
</comment>
<evidence type="ECO:0000256" key="4">
    <source>
        <dbReference type="ARBA" id="ARBA00037131"/>
    </source>
</evidence>
<sequence length="330" mass="36218">MKGESAMNDFENILVYAGTEQPETSVSKATELALANRARLTLMDVVKPIPRALGMLTDVAEPKELEKLVAADRRRRLLNLAADYSDTGLSMDVVVAIGDPATEITRQVIQDEHDLVVKTADGFSTAGRLFGSVAKSLLRLCPCPLWLLKPDIHGEFDRVLVAIDVDSHDAAHDQLNRRMLELAYSIAQRDKAHLHVVSAWQLWMEESVRRHAGSDAVDDVRREHEARVHQALDELLQTPFAEANDVHLHLRHGAPANAIRDVADEVEADLIVMGTVCRTGVAGFLIGNTAEAVVPDVTCSLLALKPEGFLSPVEMSQTVIVEDEQPLPLI</sequence>
<evidence type="ECO:0000256" key="1">
    <source>
        <dbReference type="ARBA" id="ARBA00004496"/>
    </source>
</evidence>
<organism evidence="6 7">
    <name type="scientific">Rhodopirellula europaea 6C</name>
    <dbReference type="NCBI Taxonomy" id="1263867"/>
    <lineage>
        <taxon>Bacteria</taxon>
        <taxon>Pseudomonadati</taxon>
        <taxon>Planctomycetota</taxon>
        <taxon>Planctomycetia</taxon>
        <taxon>Pirellulales</taxon>
        <taxon>Pirellulaceae</taxon>
        <taxon>Rhodopirellula</taxon>
    </lineage>
</organism>
<protein>
    <submittedName>
        <fullName evidence="6">UspA domain-containing protein</fullName>
    </submittedName>
</protein>
<feature type="domain" description="UspA" evidence="5">
    <location>
        <begin position="10"/>
        <end position="149"/>
    </location>
</feature>
<gene>
    <name evidence="6" type="ORF">RE6C_00891</name>
</gene>
<dbReference type="Gene3D" id="3.40.50.12370">
    <property type="match status" value="1"/>
</dbReference>
<comment type="function">
    <text evidence="4">Required for resistance to DNA-damaging agents.</text>
</comment>
<dbReference type="SUPFAM" id="SSF52402">
    <property type="entry name" value="Adenine nucleotide alpha hydrolases-like"/>
    <property type="match status" value="2"/>
</dbReference>
<keyword evidence="3" id="KW-0963">Cytoplasm</keyword>
<dbReference type="GO" id="GO:0005737">
    <property type="term" value="C:cytoplasm"/>
    <property type="evidence" value="ECO:0007669"/>
    <property type="project" value="UniProtKB-SubCell"/>
</dbReference>
<evidence type="ECO:0000256" key="3">
    <source>
        <dbReference type="ARBA" id="ARBA00022490"/>
    </source>
</evidence>
<dbReference type="EMBL" id="ANMO01000047">
    <property type="protein sequence ID" value="EMB18380.1"/>
    <property type="molecule type" value="Genomic_DNA"/>
</dbReference>
<comment type="similarity">
    <text evidence="2">Belongs to the universal stress protein A family.</text>
</comment>
<dbReference type="Pfam" id="PF00582">
    <property type="entry name" value="Usp"/>
    <property type="match status" value="2"/>
</dbReference>
<keyword evidence="7" id="KW-1185">Reference proteome</keyword>
<dbReference type="AlphaFoldDB" id="M2AMM6"/>
<comment type="subcellular location">
    <subcellularLocation>
        <location evidence="1">Cytoplasm</location>
    </subcellularLocation>
</comment>
<dbReference type="InterPro" id="IPR006016">
    <property type="entry name" value="UspA"/>
</dbReference>
<dbReference type="PATRIC" id="fig|1263867.3.peg.949"/>
<accession>M2AMM6</accession>
<evidence type="ECO:0000313" key="6">
    <source>
        <dbReference type="EMBL" id="EMB18380.1"/>
    </source>
</evidence>
<dbReference type="CDD" id="cd00293">
    <property type="entry name" value="USP-like"/>
    <property type="match status" value="1"/>
</dbReference>
<evidence type="ECO:0000259" key="5">
    <source>
        <dbReference type="Pfam" id="PF00582"/>
    </source>
</evidence>
<evidence type="ECO:0000313" key="7">
    <source>
        <dbReference type="Proteomes" id="UP000011529"/>
    </source>
</evidence>
<reference evidence="6" key="2">
    <citation type="journal article" date="2013" name="Mar. Genomics">
        <title>Expression of sulfatases in Rhodopirellula baltica and the diversity of sulfatases in the genus Rhodopirellula.</title>
        <authorList>
            <person name="Wegner C.E."/>
            <person name="Richter-Heitmann T."/>
            <person name="Klindworth A."/>
            <person name="Klockow C."/>
            <person name="Richter M."/>
            <person name="Achstetter T."/>
            <person name="Glockner F.O."/>
            <person name="Harder J."/>
        </authorList>
    </citation>
    <scope>NUCLEOTIDE SEQUENCE [LARGE SCALE GENOMIC DNA]</scope>
    <source>
        <strain evidence="6">6C</strain>
    </source>
</reference>
<evidence type="ECO:0000256" key="2">
    <source>
        <dbReference type="ARBA" id="ARBA00008791"/>
    </source>
</evidence>
<dbReference type="PANTHER" id="PTHR47892:SF1">
    <property type="entry name" value="UNIVERSAL STRESS PROTEIN E"/>
    <property type="match status" value="1"/>
</dbReference>
<dbReference type="Proteomes" id="UP000011529">
    <property type="component" value="Unassembled WGS sequence"/>
</dbReference>
<dbReference type="PANTHER" id="PTHR47892">
    <property type="entry name" value="UNIVERSAL STRESS PROTEIN E"/>
    <property type="match status" value="1"/>
</dbReference>
<name>M2AMM6_9BACT</name>
<dbReference type="PRINTS" id="PR01438">
    <property type="entry name" value="UNVRSLSTRESS"/>
</dbReference>
<dbReference type="CDD" id="cd23660">
    <property type="entry name" value="USP-E_repeat2"/>
    <property type="match status" value="1"/>
</dbReference>
<dbReference type="InterPro" id="IPR006015">
    <property type="entry name" value="Universal_stress_UspA"/>
</dbReference>